<dbReference type="InterPro" id="IPR036457">
    <property type="entry name" value="PPM-type-like_dom_sf"/>
</dbReference>
<gene>
    <name evidence="2" type="ORF">PROAA_280016</name>
</gene>
<dbReference type="SMART" id="SM00331">
    <property type="entry name" value="PP2C_SIG"/>
    <property type="match status" value="1"/>
</dbReference>
<dbReference type="InterPro" id="IPR015655">
    <property type="entry name" value="PP2C"/>
</dbReference>
<dbReference type="SMART" id="SM00332">
    <property type="entry name" value="PP2Cc"/>
    <property type="match status" value="1"/>
</dbReference>
<dbReference type="NCBIfam" id="NF033484">
    <property type="entry name" value="Stp1_PP2C_phos"/>
    <property type="match status" value="1"/>
</dbReference>
<evidence type="ECO:0000259" key="1">
    <source>
        <dbReference type="PROSITE" id="PS51746"/>
    </source>
</evidence>
<dbReference type="GO" id="GO:0004722">
    <property type="term" value="F:protein serine/threonine phosphatase activity"/>
    <property type="evidence" value="ECO:0007669"/>
    <property type="project" value="InterPro"/>
</dbReference>
<accession>A0A1A8XTW7</accession>
<dbReference type="SUPFAM" id="SSF81606">
    <property type="entry name" value="PP2C-like"/>
    <property type="match status" value="1"/>
</dbReference>
<name>A0A1A8XTW7_9RHOO</name>
<dbReference type="Proteomes" id="UP000199600">
    <property type="component" value="Unassembled WGS sequence"/>
</dbReference>
<dbReference type="EMBL" id="FLQY01000201">
    <property type="protein sequence ID" value="SBT08500.1"/>
    <property type="molecule type" value="Genomic_DNA"/>
</dbReference>
<dbReference type="InterPro" id="IPR001932">
    <property type="entry name" value="PPM-type_phosphatase-like_dom"/>
</dbReference>
<dbReference type="Gene3D" id="3.60.40.10">
    <property type="entry name" value="PPM-type phosphatase domain"/>
    <property type="match status" value="1"/>
</dbReference>
<dbReference type="PANTHER" id="PTHR47992">
    <property type="entry name" value="PROTEIN PHOSPHATASE"/>
    <property type="match status" value="1"/>
</dbReference>
<dbReference type="Pfam" id="PF13672">
    <property type="entry name" value="PP2C_2"/>
    <property type="match status" value="1"/>
</dbReference>
<evidence type="ECO:0000313" key="3">
    <source>
        <dbReference type="Proteomes" id="UP000199600"/>
    </source>
</evidence>
<dbReference type="AlphaFoldDB" id="A0A1A8XTW7"/>
<reference evidence="2 3" key="1">
    <citation type="submission" date="2016-06" db="EMBL/GenBank/DDBJ databases">
        <authorList>
            <person name="Kjaerup R.B."/>
            <person name="Dalgaard T.S."/>
            <person name="Juul-Madsen H.R."/>
        </authorList>
    </citation>
    <scope>NUCLEOTIDE SEQUENCE [LARGE SCALE GENOMIC DNA]</scope>
    <source>
        <strain evidence="2">2</strain>
    </source>
</reference>
<dbReference type="RefSeq" id="WP_222102211.1">
    <property type="nucleotide sequence ID" value="NZ_FLQY01000201.1"/>
</dbReference>
<dbReference type="PROSITE" id="PS51746">
    <property type="entry name" value="PPM_2"/>
    <property type="match status" value="1"/>
</dbReference>
<evidence type="ECO:0000313" key="2">
    <source>
        <dbReference type="EMBL" id="SBT08500.1"/>
    </source>
</evidence>
<proteinExistence type="predicted"/>
<feature type="domain" description="PPM-type phosphatase" evidence="1">
    <location>
        <begin position="10"/>
        <end position="257"/>
    </location>
</feature>
<protein>
    <submittedName>
        <fullName evidence="2">Serine/threonine protein phosphatase</fullName>
    </submittedName>
</protein>
<sequence>MVSTLSSALEIVARTDPGMVRRHNEDAVFANPNQGFVILADGMGGYNAGEVASGMATMLLSTELETAFSAKPPHAIDSETGKTFAHRCILDKVALTNSAIHNAAESQPQYAGMGTTLVAALFYDNQVTVAHIGDSRLYRLRGEEFSAITRDHSLLQEQIDSGMILAEDAKYSQNKNLVTRALGVDPEVETEIHDYAVQPGDIYLLCSDGLNDMVEDEEIQITVQMLAANLELAATQLIQMANDNGGRDNVSVILVKVLSEFPATRGWWSKLLAWFR</sequence>
<keyword evidence="3" id="KW-1185">Reference proteome</keyword>
<organism evidence="2 3">
    <name type="scientific">Candidatus Propionivibrio aalborgensis</name>
    <dbReference type="NCBI Taxonomy" id="1860101"/>
    <lineage>
        <taxon>Bacteria</taxon>
        <taxon>Pseudomonadati</taxon>
        <taxon>Pseudomonadota</taxon>
        <taxon>Betaproteobacteria</taxon>
        <taxon>Rhodocyclales</taxon>
        <taxon>Rhodocyclaceae</taxon>
        <taxon>Propionivibrio</taxon>
    </lineage>
</organism>
<dbReference type="CDD" id="cd00143">
    <property type="entry name" value="PP2Cc"/>
    <property type="match status" value="1"/>
</dbReference>